<dbReference type="VEuPathDB" id="FungiDB:HpaG813909"/>
<evidence type="ECO:0000313" key="3">
    <source>
        <dbReference type="Proteomes" id="UP000011713"/>
    </source>
</evidence>
<accession>M4C491</accession>
<organism evidence="2 3">
    <name type="scientific">Hyaloperonospora arabidopsidis (strain Emoy2)</name>
    <name type="common">Downy mildew agent</name>
    <name type="synonym">Peronospora arabidopsidis</name>
    <dbReference type="NCBI Taxonomy" id="559515"/>
    <lineage>
        <taxon>Eukaryota</taxon>
        <taxon>Sar</taxon>
        <taxon>Stramenopiles</taxon>
        <taxon>Oomycota</taxon>
        <taxon>Peronosporomycetes</taxon>
        <taxon>Peronosporales</taxon>
        <taxon>Peronosporaceae</taxon>
        <taxon>Hyaloperonospora</taxon>
    </lineage>
</organism>
<dbReference type="EMBL" id="JH598210">
    <property type="status" value="NOT_ANNOTATED_CDS"/>
    <property type="molecule type" value="Genomic_DNA"/>
</dbReference>
<dbReference type="AlphaFoldDB" id="M4C491"/>
<reference evidence="2" key="2">
    <citation type="submission" date="2015-06" db="UniProtKB">
        <authorList>
            <consortium name="EnsemblProtists"/>
        </authorList>
    </citation>
    <scope>IDENTIFICATION</scope>
    <source>
        <strain evidence="2">Emoy2</strain>
    </source>
</reference>
<dbReference type="InParanoid" id="M4C491"/>
<feature type="region of interest" description="Disordered" evidence="1">
    <location>
        <begin position="15"/>
        <end position="38"/>
    </location>
</feature>
<name>M4C491_HYAAE</name>
<dbReference type="EnsemblProtists" id="HpaT813909">
    <property type="protein sequence ID" value="HpaP813909"/>
    <property type="gene ID" value="HpaG813909"/>
</dbReference>
<evidence type="ECO:0000313" key="2">
    <source>
        <dbReference type="EnsemblProtists" id="HpaP813909"/>
    </source>
</evidence>
<protein>
    <submittedName>
        <fullName evidence="2">Uncharacterized protein</fullName>
    </submittedName>
</protein>
<reference evidence="3" key="1">
    <citation type="journal article" date="2010" name="Science">
        <title>Signatures of adaptation to obligate biotrophy in the Hyaloperonospora arabidopsidis genome.</title>
        <authorList>
            <person name="Baxter L."/>
            <person name="Tripathy S."/>
            <person name="Ishaque N."/>
            <person name="Boot N."/>
            <person name="Cabral A."/>
            <person name="Kemen E."/>
            <person name="Thines M."/>
            <person name="Ah-Fong A."/>
            <person name="Anderson R."/>
            <person name="Badejoko W."/>
            <person name="Bittner-Eddy P."/>
            <person name="Boore J.L."/>
            <person name="Chibucos M.C."/>
            <person name="Coates M."/>
            <person name="Dehal P."/>
            <person name="Delehaunty K."/>
            <person name="Dong S."/>
            <person name="Downton P."/>
            <person name="Dumas B."/>
            <person name="Fabro G."/>
            <person name="Fronick C."/>
            <person name="Fuerstenberg S.I."/>
            <person name="Fulton L."/>
            <person name="Gaulin E."/>
            <person name="Govers F."/>
            <person name="Hughes L."/>
            <person name="Humphray S."/>
            <person name="Jiang R.H."/>
            <person name="Judelson H."/>
            <person name="Kamoun S."/>
            <person name="Kyung K."/>
            <person name="Meijer H."/>
            <person name="Minx P."/>
            <person name="Morris P."/>
            <person name="Nelson J."/>
            <person name="Phuntumart V."/>
            <person name="Qutob D."/>
            <person name="Rehmany A."/>
            <person name="Rougon-Cardoso A."/>
            <person name="Ryden P."/>
            <person name="Torto-Alalibo T."/>
            <person name="Studholme D."/>
            <person name="Wang Y."/>
            <person name="Win J."/>
            <person name="Wood J."/>
            <person name="Clifton S.W."/>
            <person name="Rogers J."/>
            <person name="Van den Ackerveken G."/>
            <person name="Jones J.D."/>
            <person name="McDowell J.M."/>
            <person name="Beynon J."/>
            <person name="Tyler B.M."/>
        </authorList>
    </citation>
    <scope>NUCLEOTIDE SEQUENCE [LARGE SCALE GENOMIC DNA]</scope>
    <source>
        <strain evidence="3">Emoy2</strain>
    </source>
</reference>
<proteinExistence type="predicted"/>
<dbReference type="HOGENOM" id="CLU_2138302_0_0_1"/>
<sequence>MRDVRVCTRRSERRRRWRRGRTGGRVDTEVRPGLTGSGWVQDTGGRTRLWHLDRSFCNKPRSGRREGALGLGRDLAGTLHQRRQKWLVRWRRLRTSQRKRKWSTRFAMRVDGG</sequence>
<evidence type="ECO:0000256" key="1">
    <source>
        <dbReference type="SAM" id="MobiDB-lite"/>
    </source>
</evidence>
<dbReference type="Proteomes" id="UP000011713">
    <property type="component" value="Unassembled WGS sequence"/>
</dbReference>
<keyword evidence="3" id="KW-1185">Reference proteome</keyword>